<dbReference type="SMART" id="SM00507">
    <property type="entry name" value="HNHc"/>
    <property type="match status" value="1"/>
</dbReference>
<name>A0ABQ3BAN1_9GAMM</name>
<dbReference type="Proteomes" id="UP000601597">
    <property type="component" value="Unassembled WGS sequence"/>
</dbReference>
<comment type="caution">
    <text evidence="2">The sequence shown here is derived from an EMBL/GenBank/DDBJ whole genome shotgun (WGS) entry which is preliminary data.</text>
</comment>
<sequence length="287" mass="32169">MTYSLYINGVYEDVLEEIRKAQAAVPELVCYLQPYASDTIVRLADSPPTKSEPVTLYASLTSSLPFVSYRAEIIGWENKETIPSERLAELSQHIKQHQPGEAEIYMVGGNGKPSINLISVVNVERLQIPILVSSFVKLSNNEPLKPRSRSGGWSYVKELPEWVGSLRETALEEAVHRDLKQKVVESLNDSQELRTQRLQSASKYPEAIQTIAKGFRRNPDVIAEVLLRAKGKCEQCGKEAPFKRVKDGTPYLEVHHRAMLSEGGEDTVKNAIAVCPNCHRKLHYGVQ</sequence>
<accession>A0ABQ3BAN1</accession>
<feature type="domain" description="HNH nuclease" evidence="1">
    <location>
        <begin position="220"/>
        <end position="280"/>
    </location>
</feature>
<organism evidence="2 3">
    <name type="scientific">Marinobacter zhanjiangensis</name>
    <dbReference type="NCBI Taxonomy" id="578215"/>
    <lineage>
        <taxon>Bacteria</taxon>
        <taxon>Pseudomonadati</taxon>
        <taxon>Pseudomonadota</taxon>
        <taxon>Gammaproteobacteria</taxon>
        <taxon>Pseudomonadales</taxon>
        <taxon>Marinobacteraceae</taxon>
        <taxon>Marinobacter</taxon>
    </lineage>
</organism>
<protein>
    <recommendedName>
        <fullName evidence="1">HNH nuclease domain-containing protein</fullName>
    </recommendedName>
</protein>
<evidence type="ECO:0000313" key="2">
    <source>
        <dbReference type="EMBL" id="GGY86151.1"/>
    </source>
</evidence>
<dbReference type="EMBL" id="BMXV01000011">
    <property type="protein sequence ID" value="GGY86151.1"/>
    <property type="molecule type" value="Genomic_DNA"/>
</dbReference>
<dbReference type="CDD" id="cd00085">
    <property type="entry name" value="HNHc"/>
    <property type="match status" value="1"/>
</dbReference>
<evidence type="ECO:0000259" key="1">
    <source>
        <dbReference type="SMART" id="SM00507"/>
    </source>
</evidence>
<keyword evidence="3" id="KW-1185">Reference proteome</keyword>
<proteinExistence type="predicted"/>
<dbReference type="Pfam" id="PF01844">
    <property type="entry name" value="HNH"/>
    <property type="match status" value="1"/>
</dbReference>
<gene>
    <name evidence="2" type="ORF">GCM10007071_37090</name>
</gene>
<dbReference type="RefSeq" id="WP_227712612.1">
    <property type="nucleotide sequence ID" value="NZ_BMXV01000011.1"/>
</dbReference>
<dbReference type="InterPro" id="IPR003615">
    <property type="entry name" value="HNH_nuc"/>
</dbReference>
<evidence type="ECO:0000313" key="3">
    <source>
        <dbReference type="Proteomes" id="UP000601597"/>
    </source>
</evidence>
<dbReference type="InterPro" id="IPR002711">
    <property type="entry name" value="HNH"/>
</dbReference>
<reference evidence="3" key="1">
    <citation type="journal article" date="2019" name="Int. J. Syst. Evol. Microbiol.">
        <title>The Global Catalogue of Microorganisms (GCM) 10K type strain sequencing project: providing services to taxonomists for standard genome sequencing and annotation.</title>
        <authorList>
            <consortium name="The Broad Institute Genomics Platform"/>
            <consortium name="The Broad Institute Genome Sequencing Center for Infectious Disease"/>
            <person name="Wu L."/>
            <person name="Ma J."/>
        </authorList>
    </citation>
    <scope>NUCLEOTIDE SEQUENCE [LARGE SCALE GENOMIC DNA]</scope>
    <source>
        <strain evidence="3">KCTC 22280</strain>
    </source>
</reference>
<dbReference type="Gene3D" id="1.10.30.50">
    <property type="match status" value="1"/>
</dbReference>